<dbReference type="PROSITE" id="PS52004">
    <property type="entry name" value="KS3_2"/>
    <property type="match status" value="1"/>
</dbReference>
<dbReference type="GO" id="GO:0004312">
    <property type="term" value="F:fatty acid synthase activity"/>
    <property type="evidence" value="ECO:0007669"/>
    <property type="project" value="TreeGrafter"/>
</dbReference>
<evidence type="ECO:0000256" key="3">
    <source>
        <dbReference type="ARBA" id="ARBA00022679"/>
    </source>
</evidence>
<evidence type="ECO:0000256" key="1">
    <source>
        <dbReference type="ARBA" id="ARBA00022450"/>
    </source>
</evidence>
<sequence>MISAGNSSETDASERDPKSSWSPIPESRFHAESWYHPNKEHLGTSYVKGAHFLAEDISRFDAVFFNFTADAASTMDPEVRLQLETVYEPLESAGLPLDQVAGSRTGVYAGTCFRDNHDSLLRDPDTLARSFLTGNGAAMIANRISHFFDLRGPSLMVDTGCSTTLTLLHLACQSLRPGESDMAIVGGSNILLNLDMSIAGSNLSLFSAQGRCFAFNSRATGYERGDGIASMIIKPLIAADGKTATLTSPSQEAQEVLMQECYKMTGLDPRDTGFVEAHETGTQASDAIEAHSIRRVFGLRRSTECPLVVGSVKTNTGHTGAASGPVVVIKAVMAIEKQAIPPHPNFESPNENIAFDALNLKIPLSANAHAIIESPEILQRTTYYLATRIHESEENEELLDQLAFTLEQRRTRFPCTIAWSGSSITEAYATLDAPGLTTQRSMRAQWFAMGRELLDAYPVFCDTIHEVDACLKSMGATWSALEELERNAKESRLNQVPYSLPLSGVYPAGVTAHISGEGVAAYAAGAVTLKGALAIVYIRGDLTKRQDAEKALAAIRSGKVIIACVNSPSSVTISGDECAIEEIKTPLHGRGVFVRRLHVEAAYNSHNMLPLAEAEKDNKRITSAAEIAHPDRWVRNMVRPVKFLSAWRNLYHDDSDATKTTIDMLVGVGPHGAWLVLFGKRWRYLG</sequence>
<keyword evidence="3" id="KW-0808">Transferase</keyword>
<keyword evidence="7" id="KW-1185">Reference proteome</keyword>
<dbReference type="Pfam" id="PF00698">
    <property type="entry name" value="Acyl_transf_1"/>
    <property type="match status" value="1"/>
</dbReference>
<dbReference type="Proteomes" id="UP000248340">
    <property type="component" value="Unassembled WGS sequence"/>
</dbReference>
<keyword evidence="2" id="KW-0597">Phosphoprotein</keyword>
<dbReference type="InterPro" id="IPR050091">
    <property type="entry name" value="PKS_NRPS_Biosynth_Enz"/>
</dbReference>
<dbReference type="SUPFAM" id="SSF52151">
    <property type="entry name" value="FabD/lysophospholipase-like"/>
    <property type="match status" value="1"/>
</dbReference>
<organism evidence="6 7">
    <name type="scientific">Aspergillus uvarum CBS 121591</name>
    <dbReference type="NCBI Taxonomy" id="1448315"/>
    <lineage>
        <taxon>Eukaryota</taxon>
        <taxon>Fungi</taxon>
        <taxon>Dikarya</taxon>
        <taxon>Ascomycota</taxon>
        <taxon>Pezizomycotina</taxon>
        <taxon>Eurotiomycetes</taxon>
        <taxon>Eurotiomycetidae</taxon>
        <taxon>Eurotiales</taxon>
        <taxon>Aspergillaceae</taxon>
        <taxon>Aspergillus</taxon>
        <taxon>Aspergillus subgen. Circumdati</taxon>
    </lineage>
</organism>
<dbReference type="VEuPathDB" id="FungiDB:BO82DRAFT_383388"/>
<dbReference type="Pfam" id="PF00109">
    <property type="entry name" value="ketoacyl-synt"/>
    <property type="match status" value="1"/>
</dbReference>
<dbReference type="OrthoDB" id="329835at2759"/>
<dbReference type="PANTHER" id="PTHR43775">
    <property type="entry name" value="FATTY ACID SYNTHASE"/>
    <property type="match status" value="1"/>
</dbReference>
<dbReference type="SUPFAM" id="SSF55048">
    <property type="entry name" value="Probable ACP-binding domain of malonyl-CoA ACP transacylase"/>
    <property type="match status" value="1"/>
</dbReference>
<dbReference type="AlphaFoldDB" id="A0A319D1G4"/>
<gene>
    <name evidence="6" type="ORF">BO82DRAFT_383388</name>
</gene>
<dbReference type="GO" id="GO:0044550">
    <property type="term" value="P:secondary metabolite biosynthetic process"/>
    <property type="evidence" value="ECO:0007669"/>
    <property type="project" value="UniProtKB-ARBA"/>
</dbReference>
<dbReference type="SMART" id="SM00827">
    <property type="entry name" value="PKS_AT"/>
    <property type="match status" value="1"/>
</dbReference>
<dbReference type="InterPro" id="IPR014030">
    <property type="entry name" value="Ketoacyl_synth_N"/>
</dbReference>
<feature type="region of interest" description="Disordered" evidence="4">
    <location>
        <begin position="1"/>
        <end position="24"/>
    </location>
</feature>
<evidence type="ECO:0000313" key="7">
    <source>
        <dbReference type="Proteomes" id="UP000248340"/>
    </source>
</evidence>
<dbReference type="EMBL" id="KZ821699">
    <property type="protein sequence ID" value="PYH81778.1"/>
    <property type="molecule type" value="Genomic_DNA"/>
</dbReference>
<dbReference type="InterPro" id="IPR016039">
    <property type="entry name" value="Thiolase-like"/>
</dbReference>
<dbReference type="InterPro" id="IPR001227">
    <property type="entry name" value="Ac_transferase_dom_sf"/>
</dbReference>
<dbReference type="STRING" id="1448315.A0A319D1G4"/>
<dbReference type="Pfam" id="PF02801">
    <property type="entry name" value="Ketoacyl-synt_C"/>
    <property type="match status" value="1"/>
</dbReference>
<dbReference type="CDD" id="cd00833">
    <property type="entry name" value="PKS"/>
    <property type="match status" value="1"/>
</dbReference>
<dbReference type="Gene3D" id="3.40.47.10">
    <property type="match status" value="1"/>
</dbReference>
<dbReference type="GeneID" id="37140750"/>
<dbReference type="PANTHER" id="PTHR43775:SF29">
    <property type="entry name" value="ASPERFURANONE POLYKETIDE SYNTHASE AFOG-RELATED"/>
    <property type="match status" value="1"/>
</dbReference>
<protein>
    <submittedName>
        <fullName evidence="6">Ketoacyl-synt-domain-containing protein</fullName>
    </submittedName>
</protein>
<evidence type="ECO:0000259" key="5">
    <source>
        <dbReference type="PROSITE" id="PS52004"/>
    </source>
</evidence>
<dbReference type="SUPFAM" id="SSF53901">
    <property type="entry name" value="Thiolase-like"/>
    <property type="match status" value="1"/>
</dbReference>
<dbReference type="InterPro" id="IPR014031">
    <property type="entry name" value="Ketoacyl_synth_C"/>
</dbReference>
<proteinExistence type="predicted"/>
<dbReference type="GO" id="GO:0006633">
    <property type="term" value="P:fatty acid biosynthetic process"/>
    <property type="evidence" value="ECO:0007669"/>
    <property type="project" value="TreeGrafter"/>
</dbReference>
<dbReference type="SMART" id="SM00825">
    <property type="entry name" value="PKS_KS"/>
    <property type="match status" value="1"/>
</dbReference>
<evidence type="ECO:0000256" key="4">
    <source>
        <dbReference type="SAM" id="MobiDB-lite"/>
    </source>
</evidence>
<feature type="domain" description="Ketosynthase family 3 (KS3)" evidence="5">
    <location>
        <begin position="1"/>
        <end position="374"/>
    </location>
</feature>
<dbReference type="InterPro" id="IPR014043">
    <property type="entry name" value="Acyl_transferase_dom"/>
</dbReference>
<dbReference type="InterPro" id="IPR016035">
    <property type="entry name" value="Acyl_Trfase/lysoPLipase"/>
</dbReference>
<dbReference type="InterPro" id="IPR016036">
    <property type="entry name" value="Malonyl_transacylase_ACP-bd"/>
</dbReference>
<dbReference type="Gene3D" id="3.40.366.10">
    <property type="entry name" value="Malonyl-Coenzyme A Acyl Carrier Protein, domain 2"/>
    <property type="match status" value="1"/>
</dbReference>
<feature type="compositionally biased region" description="Polar residues" evidence="4">
    <location>
        <begin position="1"/>
        <end position="10"/>
    </location>
</feature>
<accession>A0A319D1G4</accession>
<name>A0A319D1G4_9EURO</name>
<dbReference type="RefSeq" id="XP_025491978.1">
    <property type="nucleotide sequence ID" value="XM_025638008.1"/>
</dbReference>
<evidence type="ECO:0000313" key="6">
    <source>
        <dbReference type="EMBL" id="PYH81778.1"/>
    </source>
</evidence>
<reference evidence="6 7" key="1">
    <citation type="submission" date="2016-12" db="EMBL/GenBank/DDBJ databases">
        <title>The genomes of Aspergillus section Nigri reveals drivers in fungal speciation.</title>
        <authorList>
            <consortium name="DOE Joint Genome Institute"/>
            <person name="Vesth T.C."/>
            <person name="Nybo J."/>
            <person name="Theobald S."/>
            <person name="Brandl J."/>
            <person name="Frisvad J.C."/>
            <person name="Nielsen K.F."/>
            <person name="Lyhne E.K."/>
            <person name="Kogle M.E."/>
            <person name="Kuo A."/>
            <person name="Riley R."/>
            <person name="Clum A."/>
            <person name="Nolan M."/>
            <person name="Lipzen A."/>
            <person name="Salamov A."/>
            <person name="Henrissat B."/>
            <person name="Wiebenga A."/>
            <person name="De Vries R.P."/>
            <person name="Grigoriev I.V."/>
            <person name="Mortensen U.H."/>
            <person name="Andersen M.R."/>
            <person name="Baker S.E."/>
        </authorList>
    </citation>
    <scope>NUCLEOTIDE SEQUENCE [LARGE SCALE GENOMIC DNA]</scope>
    <source>
        <strain evidence="6 7">CBS 121591</strain>
    </source>
</reference>
<dbReference type="InterPro" id="IPR020841">
    <property type="entry name" value="PKS_Beta-ketoAc_synthase_dom"/>
</dbReference>
<keyword evidence="1" id="KW-0596">Phosphopantetheine</keyword>
<evidence type="ECO:0000256" key="2">
    <source>
        <dbReference type="ARBA" id="ARBA00022553"/>
    </source>
</evidence>